<organism evidence="4 5">
    <name type="scientific">Scleromatobacter humisilvae</name>
    <dbReference type="NCBI Taxonomy" id="2897159"/>
    <lineage>
        <taxon>Bacteria</taxon>
        <taxon>Pseudomonadati</taxon>
        <taxon>Pseudomonadota</taxon>
        <taxon>Betaproteobacteria</taxon>
        <taxon>Burkholderiales</taxon>
        <taxon>Sphaerotilaceae</taxon>
        <taxon>Scleromatobacter</taxon>
    </lineage>
</organism>
<name>A0A9X2C3P5_9BURK</name>
<evidence type="ECO:0000313" key="5">
    <source>
        <dbReference type="Proteomes" id="UP001139353"/>
    </source>
</evidence>
<reference evidence="4" key="1">
    <citation type="submission" date="2021-11" db="EMBL/GenBank/DDBJ databases">
        <title>BS-T2-15 a new species belonging to the Comamonadaceae family isolated from the soil of a French oak forest.</title>
        <authorList>
            <person name="Mieszkin S."/>
            <person name="Alain K."/>
        </authorList>
    </citation>
    <scope>NUCLEOTIDE SEQUENCE</scope>
    <source>
        <strain evidence="4">BS-T2-15</strain>
    </source>
</reference>
<evidence type="ECO:0000259" key="1">
    <source>
        <dbReference type="PROSITE" id="PS50883"/>
    </source>
</evidence>
<dbReference type="AlphaFoldDB" id="A0A9X2C3P5"/>
<accession>A0A9X2C3P5</accession>
<keyword evidence="5" id="KW-1185">Reference proteome</keyword>
<dbReference type="Gene3D" id="3.30.70.270">
    <property type="match status" value="1"/>
</dbReference>
<dbReference type="InterPro" id="IPR000160">
    <property type="entry name" value="GGDEF_dom"/>
</dbReference>
<dbReference type="Pfam" id="PF00563">
    <property type="entry name" value="EAL"/>
    <property type="match status" value="1"/>
</dbReference>
<evidence type="ECO:0000259" key="2">
    <source>
        <dbReference type="PROSITE" id="PS50885"/>
    </source>
</evidence>
<dbReference type="NCBIfam" id="TIGR00254">
    <property type="entry name" value="GGDEF"/>
    <property type="match status" value="1"/>
</dbReference>
<dbReference type="Pfam" id="PF00672">
    <property type="entry name" value="HAMP"/>
    <property type="match status" value="1"/>
</dbReference>
<dbReference type="InterPro" id="IPR001633">
    <property type="entry name" value="EAL_dom"/>
</dbReference>
<protein>
    <submittedName>
        <fullName evidence="4">EAL domain-containing protein</fullName>
    </submittedName>
</protein>
<dbReference type="SMART" id="SM00267">
    <property type="entry name" value="GGDEF"/>
    <property type="match status" value="1"/>
</dbReference>
<dbReference type="Proteomes" id="UP001139353">
    <property type="component" value="Unassembled WGS sequence"/>
</dbReference>
<dbReference type="EMBL" id="JAJLJH010000009">
    <property type="protein sequence ID" value="MCK9688579.1"/>
    <property type="molecule type" value="Genomic_DNA"/>
</dbReference>
<feature type="domain" description="GGDEF" evidence="3">
    <location>
        <begin position="354"/>
        <end position="486"/>
    </location>
</feature>
<comment type="caution">
    <text evidence="4">The sequence shown here is derived from an EMBL/GenBank/DDBJ whole genome shotgun (WGS) entry which is preliminary data.</text>
</comment>
<dbReference type="CDD" id="cd01949">
    <property type="entry name" value="GGDEF"/>
    <property type="match status" value="1"/>
</dbReference>
<dbReference type="Pfam" id="PF00990">
    <property type="entry name" value="GGDEF"/>
    <property type="match status" value="1"/>
</dbReference>
<dbReference type="SMART" id="SM00052">
    <property type="entry name" value="EAL"/>
    <property type="match status" value="1"/>
</dbReference>
<dbReference type="SMART" id="SM00304">
    <property type="entry name" value="HAMP"/>
    <property type="match status" value="1"/>
</dbReference>
<dbReference type="InterPro" id="IPR035919">
    <property type="entry name" value="EAL_sf"/>
</dbReference>
<dbReference type="PANTHER" id="PTHR44757">
    <property type="entry name" value="DIGUANYLATE CYCLASE DGCP"/>
    <property type="match status" value="1"/>
</dbReference>
<sequence>MSTKPLLAWHWLRRRLAWRLCLLFVAGALLPVALSDWLVITVMDGVASKLDGDHRTQAVRAASRQVLDRIKLGERVLQSLAQAGSVGSAPAGSPLAHVGCVAPGETAAAIAGDAATVAQWRALDARAPAPDHARVALGAESPVRIFVAATASDGRLCVATLAEDFLWEPLRNSGDDAAWSVRDPQGDILAQVRGADAEGAGERTDEWRTYTARLFLGGDGVDQEWTFAQSAPAPRVDWHHQPVTAWLATVAIATLLIVGLVGQSRIRRALAPLERLTAGTQRLARGESRTRVEVRGDDEIGSLALAFNDMAAKLEERAALLEHRAAHDDLTGLVNRFGLMRILESLLRLDGGRGELAVLFIDLDFFKDVNDRHGHAVGDQVLCLAARRLTEVDENLVVARKGGDEFVVIVRGSAAEPRARGVASDILATLAQPYVLRDSSHVCGASIGIALCPAHADAAEELLRCADIALYESKRAGRGRFTVFDPALDAGIRRRHDTLAALRLGLERRELVVHYQPRIDARSGRIESAEALARWQRPGHGLVPPNDFIELAEASGLIAALGEAVLDQAMSQMARWTQAGLPLKRVSVNVSPRQFESGALPDQVRGALRRHAVDPSCLELEVTESVLSGDVTQVTRQLDGLRALGVTVAMDDFGTGYSSMALLRSLPIDVMKIDRTFVRDLETDPNAVAIAHAIVALGRSLSLRLVAEGIETPGQARLLREMACDEFQGYLFGKPMAAPEFEALFTATERG</sequence>
<evidence type="ECO:0000313" key="4">
    <source>
        <dbReference type="EMBL" id="MCK9688579.1"/>
    </source>
</evidence>
<dbReference type="PROSITE" id="PS50883">
    <property type="entry name" value="EAL"/>
    <property type="match status" value="1"/>
</dbReference>
<dbReference type="RefSeq" id="WP_275684627.1">
    <property type="nucleotide sequence ID" value="NZ_JAJLJH010000009.1"/>
</dbReference>
<dbReference type="SUPFAM" id="SSF158472">
    <property type="entry name" value="HAMP domain-like"/>
    <property type="match status" value="1"/>
</dbReference>
<dbReference type="SUPFAM" id="SSF141868">
    <property type="entry name" value="EAL domain-like"/>
    <property type="match status" value="1"/>
</dbReference>
<dbReference type="PROSITE" id="PS50885">
    <property type="entry name" value="HAMP"/>
    <property type="match status" value="1"/>
</dbReference>
<dbReference type="InterPro" id="IPR052155">
    <property type="entry name" value="Biofilm_reg_signaling"/>
</dbReference>
<dbReference type="PROSITE" id="PS50887">
    <property type="entry name" value="GGDEF"/>
    <property type="match status" value="1"/>
</dbReference>
<dbReference type="InterPro" id="IPR043128">
    <property type="entry name" value="Rev_trsase/Diguanyl_cyclase"/>
</dbReference>
<dbReference type="SUPFAM" id="SSF55073">
    <property type="entry name" value="Nucleotide cyclase"/>
    <property type="match status" value="1"/>
</dbReference>
<gene>
    <name evidence="4" type="ORF">LPC04_22955</name>
</gene>
<dbReference type="GO" id="GO:0007165">
    <property type="term" value="P:signal transduction"/>
    <property type="evidence" value="ECO:0007669"/>
    <property type="project" value="InterPro"/>
</dbReference>
<feature type="domain" description="EAL" evidence="1">
    <location>
        <begin position="495"/>
        <end position="749"/>
    </location>
</feature>
<dbReference type="CDD" id="cd01948">
    <property type="entry name" value="EAL"/>
    <property type="match status" value="1"/>
</dbReference>
<dbReference type="GO" id="GO:0016020">
    <property type="term" value="C:membrane"/>
    <property type="evidence" value="ECO:0007669"/>
    <property type="project" value="InterPro"/>
</dbReference>
<feature type="domain" description="HAMP" evidence="2">
    <location>
        <begin position="267"/>
        <end position="319"/>
    </location>
</feature>
<dbReference type="Gene3D" id="6.10.340.10">
    <property type="match status" value="1"/>
</dbReference>
<dbReference type="InterPro" id="IPR029787">
    <property type="entry name" value="Nucleotide_cyclase"/>
</dbReference>
<dbReference type="InterPro" id="IPR003660">
    <property type="entry name" value="HAMP_dom"/>
</dbReference>
<dbReference type="CDD" id="cd06225">
    <property type="entry name" value="HAMP"/>
    <property type="match status" value="1"/>
</dbReference>
<evidence type="ECO:0000259" key="3">
    <source>
        <dbReference type="PROSITE" id="PS50887"/>
    </source>
</evidence>
<dbReference type="Gene3D" id="3.20.20.450">
    <property type="entry name" value="EAL domain"/>
    <property type="match status" value="1"/>
</dbReference>
<dbReference type="PANTHER" id="PTHR44757:SF2">
    <property type="entry name" value="BIOFILM ARCHITECTURE MAINTENANCE PROTEIN MBAA"/>
    <property type="match status" value="1"/>
</dbReference>
<proteinExistence type="predicted"/>